<evidence type="ECO:0000256" key="6">
    <source>
        <dbReference type="SAM" id="MobiDB-lite"/>
    </source>
</evidence>
<dbReference type="AlphaFoldDB" id="A0A818TEA8"/>
<dbReference type="GO" id="GO:0008270">
    <property type="term" value="F:zinc ion binding"/>
    <property type="evidence" value="ECO:0007669"/>
    <property type="project" value="UniProtKB-KW"/>
</dbReference>
<accession>A0A818TEA8</accession>
<evidence type="ECO:0000256" key="2">
    <source>
        <dbReference type="ARBA" id="ARBA00022723"/>
    </source>
</evidence>
<comment type="caution">
    <text evidence="7">The sequence shown here is derived from an EMBL/GenBank/DDBJ whole genome shotgun (WGS) entry which is preliminary data.</text>
</comment>
<keyword evidence="2" id="KW-0479">Metal-binding</keyword>
<evidence type="ECO:0000256" key="5">
    <source>
        <dbReference type="ARBA" id="ARBA00023242"/>
    </source>
</evidence>
<evidence type="ECO:0000313" key="8">
    <source>
        <dbReference type="Proteomes" id="UP000663869"/>
    </source>
</evidence>
<gene>
    <name evidence="7" type="ORF">FME351_LOCUS26692</name>
</gene>
<dbReference type="PANTHER" id="PTHR46481">
    <property type="entry name" value="ZINC FINGER BED DOMAIN-CONTAINING PROTEIN 4"/>
    <property type="match status" value="1"/>
</dbReference>
<organism evidence="7 8">
    <name type="scientific">Rotaria socialis</name>
    <dbReference type="NCBI Taxonomy" id="392032"/>
    <lineage>
        <taxon>Eukaryota</taxon>
        <taxon>Metazoa</taxon>
        <taxon>Spiralia</taxon>
        <taxon>Gnathifera</taxon>
        <taxon>Rotifera</taxon>
        <taxon>Eurotatoria</taxon>
        <taxon>Bdelloidea</taxon>
        <taxon>Philodinida</taxon>
        <taxon>Philodinidae</taxon>
        <taxon>Rotaria</taxon>
    </lineage>
</organism>
<evidence type="ECO:0000256" key="3">
    <source>
        <dbReference type="ARBA" id="ARBA00022771"/>
    </source>
</evidence>
<keyword evidence="5" id="KW-0539">Nucleus</keyword>
<evidence type="ECO:0000313" key="7">
    <source>
        <dbReference type="EMBL" id="CAF3685769.1"/>
    </source>
</evidence>
<dbReference type="EMBL" id="CAJNYU010003607">
    <property type="protein sequence ID" value="CAF3685769.1"/>
    <property type="molecule type" value="Genomic_DNA"/>
</dbReference>
<feature type="compositionally biased region" description="Polar residues" evidence="6">
    <location>
        <begin position="412"/>
        <end position="438"/>
    </location>
</feature>
<proteinExistence type="predicted"/>
<dbReference type="Proteomes" id="UP000663869">
    <property type="component" value="Unassembled WGS sequence"/>
</dbReference>
<dbReference type="InterPro" id="IPR052035">
    <property type="entry name" value="ZnF_BED_domain_contain"/>
</dbReference>
<feature type="compositionally biased region" description="Polar residues" evidence="6">
    <location>
        <begin position="55"/>
        <end position="72"/>
    </location>
</feature>
<feature type="region of interest" description="Disordered" evidence="6">
    <location>
        <begin position="1"/>
        <end position="80"/>
    </location>
</feature>
<dbReference type="GO" id="GO:0005634">
    <property type="term" value="C:nucleus"/>
    <property type="evidence" value="ECO:0007669"/>
    <property type="project" value="UniProtKB-SubCell"/>
</dbReference>
<dbReference type="InterPro" id="IPR012337">
    <property type="entry name" value="RNaseH-like_sf"/>
</dbReference>
<reference evidence="7" key="1">
    <citation type="submission" date="2021-02" db="EMBL/GenBank/DDBJ databases">
        <authorList>
            <person name="Nowell W R."/>
        </authorList>
    </citation>
    <scope>NUCLEOTIDE SEQUENCE</scope>
</reference>
<comment type="subcellular location">
    <subcellularLocation>
        <location evidence="1">Nucleus</location>
    </subcellularLocation>
</comment>
<name>A0A818TEA8_9BILA</name>
<dbReference type="SUPFAM" id="SSF53098">
    <property type="entry name" value="Ribonuclease H-like"/>
    <property type="match status" value="1"/>
</dbReference>
<keyword evidence="3" id="KW-0863">Zinc-finger</keyword>
<protein>
    <submittedName>
        <fullName evidence="7">Uncharacterized protein</fullName>
    </submittedName>
</protein>
<feature type="region of interest" description="Disordered" evidence="6">
    <location>
        <begin position="410"/>
        <end position="438"/>
    </location>
</feature>
<dbReference type="PANTHER" id="PTHR46481:SF10">
    <property type="entry name" value="ZINC FINGER BED DOMAIN-CONTAINING PROTEIN 39"/>
    <property type="match status" value="1"/>
</dbReference>
<evidence type="ECO:0000256" key="4">
    <source>
        <dbReference type="ARBA" id="ARBA00022833"/>
    </source>
</evidence>
<evidence type="ECO:0000256" key="1">
    <source>
        <dbReference type="ARBA" id="ARBA00004123"/>
    </source>
</evidence>
<feature type="compositionally biased region" description="Low complexity" evidence="6">
    <location>
        <begin position="10"/>
        <end position="36"/>
    </location>
</feature>
<keyword evidence="4" id="KW-0862">Zinc</keyword>
<sequence length="438" mass="49647">MSQNTMHDQSSSTNSPLLPSNIQNMPISNRRSPSRINPREVSGARRQSGVRRGISKTNVSSSYGRSSKGTPQSRRENKKIDIDLDIQTAMDYDVNNVNNSSSPQRDEDEQQNLLNISSASADTTIAATLNHKNRLLTRPIEYFIHANDGEKVKYTAAIECIVKDSLSFGTFRRASMQHFLEIIKPGYRGPTRQTVRKNLDEMYQERRSSLKEKLKNIAHISLTTDLWLNSRRNHFIVITAHYLDEYHQHLSDIISFRRFRGRHFSVWLKPFIINEIKKLNIESKIISITTDSGSDIKAATSSYEFGLRFSCDAHNINQKISIGLGLWKVSTSKGVKAQITTTTHAPSNDSDDELEAIRLIDFDLTSDEWVDVNNPDLDDEDYVPIIFDENESDRYSDSSDEYDDDLILSLEGATNPNPSSNTKGLLPNPNLNQDLVHP</sequence>